<evidence type="ECO:0000313" key="2">
    <source>
        <dbReference type="Proteomes" id="UP000677244"/>
    </source>
</evidence>
<accession>A0ABS3YRQ2</accession>
<name>A0ABS3YRQ2_9BACT</name>
<dbReference type="RefSeq" id="WP_209138626.1">
    <property type="nucleotide sequence ID" value="NZ_JAGHKO010000001.1"/>
</dbReference>
<protein>
    <recommendedName>
        <fullName evidence="3">Oxidase</fullName>
    </recommendedName>
</protein>
<dbReference type="Proteomes" id="UP000677244">
    <property type="component" value="Unassembled WGS sequence"/>
</dbReference>
<evidence type="ECO:0008006" key="3">
    <source>
        <dbReference type="Google" id="ProtNLM"/>
    </source>
</evidence>
<evidence type="ECO:0000313" key="1">
    <source>
        <dbReference type="EMBL" id="MBO9200586.1"/>
    </source>
</evidence>
<proteinExistence type="predicted"/>
<keyword evidence="2" id="KW-1185">Reference proteome</keyword>
<reference evidence="1 2" key="1">
    <citation type="submission" date="2021-03" db="EMBL/GenBank/DDBJ databases">
        <title>Assistant Professor.</title>
        <authorList>
            <person name="Huq M.A."/>
        </authorList>
    </citation>
    <scope>NUCLEOTIDE SEQUENCE [LARGE SCALE GENOMIC DNA]</scope>
    <source>
        <strain evidence="1 2">MAH-29</strain>
    </source>
</reference>
<organism evidence="1 2">
    <name type="scientific">Niastella soli</name>
    <dbReference type="NCBI Taxonomy" id="2821487"/>
    <lineage>
        <taxon>Bacteria</taxon>
        <taxon>Pseudomonadati</taxon>
        <taxon>Bacteroidota</taxon>
        <taxon>Chitinophagia</taxon>
        <taxon>Chitinophagales</taxon>
        <taxon>Chitinophagaceae</taxon>
        <taxon>Niastella</taxon>
    </lineage>
</organism>
<gene>
    <name evidence="1" type="ORF">J7I42_09960</name>
</gene>
<comment type="caution">
    <text evidence="1">The sequence shown here is derived from an EMBL/GenBank/DDBJ whole genome shotgun (WGS) entry which is preliminary data.</text>
</comment>
<sequence>MIDILLDTTNNDLLIDATGNLKIGRSDQQHQALLLLFDKGSLKENPDTGVGAFKHLEAEQAATFLREVRMQFTNDGMQIKQIVFENNKLLIDAPYNE</sequence>
<dbReference type="EMBL" id="JAGHKO010000001">
    <property type="protein sequence ID" value="MBO9200586.1"/>
    <property type="molecule type" value="Genomic_DNA"/>
</dbReference>